<comment type="caution">
    <text evidence="1">The sequence shown here is derived from an EMBL/GenBank/DDBJ whole genome shotgun (WGS) entry which is preliminary data.</text>
</comment>
<dbReference type="AlphaFoldDB" id="A0A7Y0QZE1"/>
<accession>A0A7Y0QZE1</accession>
<evidence type="ECO:0000313" key="1">
    <source>
        <dbReference type="EMBL" id="NMR74196.1"/>
    </source>
</evidence>
<dbReference type="Proteomes" id="UP000565155">
    <property type="component" value="Unassembled WGS sequence"/>
</dbReference>
<name>A0A7Y0QZE1_VIBAL</name>
<evidence type="ECO:0000313" key="2">
    <source>
        <dbReference type="Proteomes" id="UP000565155"/>
    </source>
</evidence>
<proteinExistence type="predicted"/>
<gene>
    <name evidence="1" type="ORF">HKB35_11245</name>
</gene>
<protein>
    <submittedName>
        <fullName evidence="1">Uncharacterized protein</fullName>
    </submittedName>
</protein>
<reference evidence="1 2" key="1">
    <citation type="submission" date="2020-04" db="EMBL/GenBank/DDBJ databases">
        <title>Whole-genome sequencing of Vibrio spp. from China reveals different genetic environments of blaCTX-M-14 among diverse lineages.</title>
        <authorList>
            <person name="Zheng Z."/>
            <person name="Ye L."/>
            <person name="Chen S."/>
        </authorList>
    </citation>
    <scope>NUCLEOTIDE SEQUENCE [LARGE SCALE GENOMIC DNA]</scope>
    <source>
        <strain evidence="1 2">Vb1636</strain>
    </source>
</reference>
<sequence length="117" mass="12678">MSAVTVNIPVQPKNTSQRILDNQLDQILDLITQKNKSLGDLTKAFPKLTKVILDAATGKNKDISGVQLKAVQMALSLVTDLEKSIKDSEQIVLALEAVKEAEKAVPKDSKSSLLPKL</sequence>
<dbReference type="EMBL" id="JABCMA010000010">
    <property type="protein sequence ID" value="NMR74196.1"/>
    <property type="molecule type" value="Genomic_DNA"/>
</dbReference>
<dbReference type="RefSeq" id="WP_153645751.1">
    <property type="nucleotide sequence ID" value="NZ_JABCMA010000010.1"/>
</dbReference>
<organism evidence="1 2">
    <name type="scientific">Vibrio alginolyticus</name>
    <dbReference type="NCBI Taxonomy" id="663"/>
    <lineage>
        <taxon>Bacteria</taxon>
        <taxon>Pseudomonadati</taxon>
        <taxon>Pseudomonadota</taxon>
        <taxon>Gammaproteobacteria</taxon>
        <taxon>Vibrionales</taxon>
        <taxon>Vibrionaceae</taxon>
        <taxon>Vibrio</taxon>
    </lineage>
</organism>